<dbReference type="InterPro" id="IPR050463">
    <property type="entry name" value="Gfo/Idh/MocA_oxidrdct_glycsds"/>
</dbReference>
<dbReference type="GO" id="GO:0050112">
    <property type="term" value="F:inositol 2-dehydrogenase (NAD+) activity"/>
    <property type="evidence" value="ECO:0007669"/>
    <property type="project" value="UniProtKB-EC"/>
</dbReference>
<proteinExistence type="predicted"/>
<sequence>MRVVRFGIVGAGTIAQRGILPHLSQDDVQDRVVLAAVCDPVPGRAEAAARRFGIPYPTTDYEDLLANGDVDAVSIASPIGLHFAQGKLALEAGKHVHFNKTMTTTAAEATELIDLAAARDLRIVASPGEILRPQVQAVKRAIAAGAIGTPTWAIAGAAFGTYHLNEKERQGDGAQSAIDPSWYFRKPGGGPLYDMTVYALHGLTTVLGPARRVTAISGVRIPEREFNGARVPTDADDNTGILIDFGDGLFAVAYGAAAGGINYWFSGTYFGTGGTIAGFDLNGTPLDYPEKAVADEVGGGVAGAQATLPHVVGPHREIEEAHVFEDIMQLADWVRDGKASPVTAEHARHVIEIIEAAYRASETGQTQILTTTFR</sequence>
<dbReference type="Pfam" id="PF22725">
    <property type="entry name" value="GFO_IDH_MocA_C3"/>
    <property type="match status" value="1"/>
</dbReference>
<dbReference type="EMBL" id="CADCWJ010000581">
    <property type="protein sequence ID" value="CAA9573531.1"/>
    <property type="molecule type" value="Genomic_DNA"/>
</dbReference>
<dbReference type="SUPFAM" id="SSF55347">
    <property type="entry name" value="Glyceraldehyde-3-phosphate dehydrogenase-like, C-terminal domain"/>
    <property type="match status" value="1"/>
</dbReference>
<dbReference type="SUPFAM" id="SSF51735">
    <property type="entry name" value="NAD(P)-binding Rossmann-fold domains"/>
    <property type="match status" value="1"/>
</dbReference>
<dbReference type="AlphaFoldDB" id="A0A6J4VAP6"/>
<dbReference type="Gene3D" id="3.30.360.10">
    <property type="entry name" value="Dihydrodipicolinate Reductase, domain 2"/>
    <property type="match status" value="1"/>
</dbReference>
<gene>
    <name evidence="4" type="ORF">AVDCRST_MAG87-2662</name>
</gene>
<dbReference type="Pfam" id="PF01408">
    <property type="entry name" value="GFO_IDH_MocA"/>
    <property type="match status" value="1"/>
</dbReference>
<dbReference type="InterPro" id="IPR055170">
    <property type="entry name" value="GFO_IDH_MocA-like_dom"/>
</dbReference>
<dbReference type="InterPro" id="IPR000683">
    <property type="entry name" value="Gfo/Idh/MocA-like_OxRdtase_N"/>
</dbReference>
<feature type="domain" description="GFO/IDH/MocA-like oxidoreductase" evidence="3">
    <location>
        <begin position="135"/>
        <end position="276"/>
    </location>
</feature>
<dbReference type="GO" id="GO:0000166">
    <property type="term" value="F:nucleotide binding"/>
    <property type="evidence" value="ECO:0007669"/>
    <property type="project" value="InterPro"/>
</dbReference>
<dbReference type="InterPro" id="IPR036291">
    <property type="entry name" value="NAD(P)-bd_dom_sf"/>
</dbReference>
<dbReference type="PANTHER" id="PTHR43818:SF11">
    <property type="entry name" value="BCDNA.GH03377"/>
    <property type="match status" value="1"/>
</dbReference>
<keyword evidence="1 4" id="KW-0560">Oxidoreductase</keyword>
<organism evidence="4">
    <name type="scientific">uncultured Thermomicrobiales bacterium</name>
    <dbReference type="NCBI Taxonomy" id="1645740"/>
    <lineage>
        <taxon>Bacteria</taxon>
        <taxon>Pseudomonadati</taxon>
        <taxon>Thermomicrobiota</taxon>
        <taxon>Thermomicrobia</taxon>
        <taxon>Thermomicrobiales</taxon>
        <taxon>environmental samples</taxon>
    </lineage>
</organism>
<evidence type="ECO:0000313" key="4">
    <source>
        <dbReference type="EMBL" id="CAA9573531.1"/>
    </source>
</evidence>
<name>A0A6J4VAP6_9BACT</name>
<reference evidence="4" key="1">
    <citation type="submission" date="2020-02" db="EMBL/GenBank/DDBJ databases">
        <authorList>
            <person name="Meier V. D."/>
        </authorList>
    </citation>
    <scope>NUCLEOTIDE SEQUENCE</scope>
    <source>
        <strain evidence="4">AVDCRST_MAG87</strain>
    </source>
</reference>
<dbReference type="Gene3D" id="3.40.50.720">
    <property type="entry name" value="NAD(P)-binding Rossmann-like Domain"/>
    <property type="match status" value="1"/>
</dbReference>
<dbReference type="EC" id="1.1.1.18" evidence="4"/>
<evidence type="ECO:0000259" key="2">
    <source>
        <dbReference type="Pfam" id="PF01408"/>
    </source>
</evidence>
<evidence type="ECO:0000259" key="3">
    <source>
        <dbReference type="Pfam" id="PF22725"/>
    </source>
</evidence>
<evidence type="ECO:0000256" key="1">
    <source>
        <dbReference type="ARBA" id="ARBA00023002"/>
    </source>
</evidence>
<dbReference type="PANTHER" id="PTHR43818">
    <property type="entry name" value="BCDNA.GH03377"/>
    <property type="match status" value="1"/>
</dbReference>
<feature type="domain" description="Gfo/Idh/MocA-like oxidoreductase N-terminal" evidence="2">
    <location>
        <begin position="4"/>
        <end position="122"/>
    </location>
</feature>
<accession>A0A6J4VAP6</accession>
<protein>
    <submittedName>
        <fullName evidence="4">Myo-inositol 2-dehydrogenase</fullName>
        <ecNumber evidence="4">1.1.1.18</ecNumber>
    </submittedName>
</protein>